<gene>
    <name evidence="1" type="ORF">JMJ77_010897</name>
</gene>
<dbReference type="Proteomes" id="UP000699042">
    <property type="component" value="Unassembled WGS sequence"/>
</dbReference>
<evidence type="ECO:0000313" key="1">
    <source>
        <dbReference type="EMBL" id="KAG7047548.1"/>
    </source>
</evidence>
<evidence type="ECO:0000313" key="2">
    <source>
        <dbReference type="Proteomes" id="UP000699042"/>
    </source>
</evidence>
<sequence>MYIHAVMLRERSRGRHRTIIRIACCKTTSLSMSTNPLAYTKNLPKLD</sequence>
<dbReference type="AlphaFoldDB" id="A0A9P7R2Z1"/>
<reference evidence="1" key="1">
    <citation type="submission" date="2021-05" db="EMBL/GenBank/DDBJ databases">
        <title>Comparative genomics of three Colletotrichum scovillei strains and genetic complementation revealed genes involved fungal growth and virulence on chili pepper.</title>
        <authorList>
            <person name="Hsieh D.-K."/>
            <person name="Chuang S.-C."/>
            <person name="Chen C.-Y."/>
            <person name="Chao Y.-T."/>
            <person name="Lu M.-Y.J."/>
            <person name="Lee M.-H."/>
            <person name="Shih M.-C."/>
        </authorList>
    </citation>
    <scope>NUCLEOTIDE SEQUENCE</scope>
    <source>
        <strain evidence="1">Coll-153</strain>
    </source>
</reference>
<comment type="caution">
    <text evidence="1">The sequence shown here is derived from an EMBL/GenBank/DDBJ whole genome shotgun (WGS) entry which is preliminary data.</text>
</comment>
<feature type="non-terminal residue" evidence="1">
    <location>
        <position position="47"/>
    </location>
</feature>
<protein>
    <submittedName>
        <fullName evidence="1">Uncharacterized protein</fullName>
    </submittedName>
</protein>
<accession>A0A9P7R2Z1</accession>
<keyword evidence="2" id="KW-1185">Reference proteome</keyword>
<dbReference type="EMBL" id="JAESDN010000007">
    <property type="protein sequence ID" value="KAG7047548.1"/>
    <property type="molecule type" value="Genomic_DNA"/>
</dbReference>
<organism evidence="1 2">
    <name type="scientific">Colletotrichum scovillei</name>
    <dbReference type="NCBI Taxonomy" id="1209932"/>
    <lineage>
        <taxon>Eukaryota</taxon>
        <taxon>Fungi</taxon>
        <taxon>Dikarya</taxon>
        <taxon>Ascomycota</taxon>
        <taxon>Pezizomycotina</taxon>
        <taxon>Sordariomycetes</taxon>
        <taxon>Hypocreomycetidae</taxon>
        <taxon>Glomerellales</taxon>
        <taxon>Glomerellaceae</taxon>
        <taxon>Colletotrichum</taxon>
        <taxon>Colletotrichum acutatum species complex</taxon>
    </lineage>
</organism>
<name>A0A9P7R2Z1_9PEZI</name>
<proteinExistence type="predicted"/>